<sequence>MDSIVRNTEDQEKRDEEVETNEPEPPPSIKEALKAAKLLEIYFLYHQEASILQDINKISSITSQRTDVIFIRVLLKSEERDRLFLTPWIQFILFINVKNPKPNKYKSKTMSPIMENGITS</sequence>
<evidence type="ECO:0000256" key="1">
    <source>
        <dbReference type="SAM" id="MobiDB-lite"/>
    </source>
</evidence>
<gene>
    <name evidence="2" type="ORF">LSINAPIS_LOCUS8502</name>
</gene>
<proteinExistence type="predicted"/>
<keyword evidence="3" id="KW-1185">Reference proteome</keyword>
<feature type="compositionally biased region" description="Basic and acidic residues" evidence="1">
    <location>
        <begin position="7"/>
        <end position="16"/>
    </location>
</feature>
<dbReference type="EMBL" id="FZQP02003035">
    <property type="protein sequence ID" value="VVC97144.1"/>
    <property type="molecule type" value="Genomic_DNA"/>
</dbReference>
<accession>A0A5E4QFZ8</accession>
<feature type="region of interest" description="Disordered" evidence="1">
    <location>
        <begin position="1"/>
        <end position="29"/>
    </location>
</feature>
<evidence type="ECO:0000313" key="2">
    <source>
        <dbReference type="EMBL" id="VVC97144.1"/>
    </source>
</evidence>
<reference evidence="2 3" key="1">
    <citation type="submission" date="2017-07" db="EMBL/GenBank/DDBJ databases">
        <authorList>
            <person name="Talla V."/>
            <person name="Backstrom N."/>
        </authorList>
    </citation>
    <scope>NUCLEOTIDE SEQUENCE [LARGE SCALE GENOMIC DNA]</scope>
</reference>
<dbReference type="Proteomes" id="UP000324832">
    <property type="component" value="Unassembled WGS sequence"/>
</dbReference>
<organism evidence="2 3">
    <name type="scientific">Leptidea sinapis</name>
    <dbReference type="NCBI Taxonomy" id="189913"/>
    <lineage>
        <taxon>Eukaryota</taxon>
        <taxon>Metazoa</taxon>
        <taxon>Ecdysozoa</taxon>
        <taxon>Arthropoda</taxon>
        <taxon>Hexapoda</taxon>
        <taxon>Insecta</taxon>
        <taxon>Pterygota</taxon>
        <taxon>Neoptera</taxon>
        <taxon>Endopterygota</taxon>
        <taxon>Lepidoptera</taxon>
        <taxon>Glossata</taxon>
        <taxon>Ditrysia</taxon>
        <taxon>Papilionoidea</taxon>
        <taxon>Pieridae</taxon>
        <taxon>Dismorphiinae</taxon>
        <taxon>Leptidea</taxon>
    </lineage>
</organism>
<dbReference type="AlphaFoldDB" id="A0A5E4QFZ8"/>
<evidence type="ECO:0000313" key="3">
    <source>
        <dbReference type="Proteomes" id="UP000324832"/>
    </source>
</evidence>
<name>A0A5E4QFZ8_9NEOP</name>
<protein>
    <submittedName>
        <fullName evidence="2">Uncharacterized protein</fullName>
    </submittedName>
</protein>